<evidence type="ECO:0000313" key="4">
    <source>
        <dbReference type="Proteomes" id="UP000321464"/>
    </source>
</evidence>
<sequence length="350" mass="39394">MTELKTGGAQGYLRIATEEAFAVQEQIDVFLRMIRDGQADKGMVSLWGFYAQSPSERAMQIMERLLDLGERRIADMDATGIDKAILALTSPGVQPMLDVDEAKGIAARANDRLAEACAKYPDRFIGLGTVAPQDPEWSAAEIRRGASELGFKGIQINSHTQGEYLDDPKFDPIFRALCDVGQPLYIHPATPPDSMIGPMLESGLDGAIFGFGVETGMHLLRLITIGIFDKYPDLQIMVGHMGEALPYWLYRLDYMHQAGVRSQRYERMKPLKKSIAEYMRSNVLITNSGMAWEPAIKFCQEVVGEDRVLYAMDYPYQYVADEVRAMDAMDMSPETKKKFFQTNAERWFKL</sequence>
<evidence type="ECO:0000259" key="2">
    <source>
        <dbReference type="Pfam" id="PF04909"/>
    </source>
</evidence>
<accession>A0A512AHR9</accession>
<keyword evidence="1" id="KW-0456">Lyase</keyword>
<feature type="domain" description="Amidohydrolase-related" evidence="2">
    <location>
        <begin position="92"/>
        <end position="350"/>
    </location>
</feature>
<dbReference type="InterPro" id="IPR006680">
    <property type="entry name" value="Amidohydro-rel"/>
</dbReference>
<evidence type="ECO:0000256" key="1">
    <source>
        <dbReference type="ARBA" id="ARBA00023239"/>
    </source>
</evidence>
<gene>
    <name evidence="3" type="ORF">NSE01_10780</name>
</gene>
<dbReference type="GO" id="GO:0019748">
    <property type="term" value="P:secondary metabolic process"/>
    <property type="evidence" value="ECO:0007669"/>
    <property type="project" value="TreeGrafter"/>
</dbReference>
<dbReference type="Pfam" id="PF04909">
    <property type="entry name" value="Amidohydro_2"/>
    <property type="match status" value="1"/>
</dbReference>
<dbReference type="GO" id="GO:0005829">
    <property type="term" value="C:cytosol"/>
    <property type="evidence" value="ECO:0007669"/>
    <property type="project" value="TreeGrafter"/>
</dbReference>
<proteinExistence type="predicted"/>
<keyword evidence="4" id="KW-1185">Reference proteome</keyword>
<dbReference type="SUPFAM" id="SSF51556">
    <property type="entry name" value="Metallo-dependent hydrolases"/>
    <property type="match status" value="1"/>
</dbReference>
<comment type="caution">
    <text evidence="3">The sequence shown here is derived from an EMBL/GenBank/DDBJ whole genome shotgun (WGS) entry which is preliminary data.</text>
</comment>
<dbReference type="Proteomes" id="UP000321464">
    <property type="component" value="Unassembled WGS sequence"/>
</dbReference>
<evidence type="ECO:0000313" key="3">
    <source>
        <dbReference type="EMBL" id="GEN99245.1"/>
    </source>
</evidence>
<name>A0A512AHR9_9SPHN</name>
<dbReference type="GO" id="GO:0016831">
    <property type="term" value="F:carboxy-lyase activity"/>
    <property type="evidence" value="ECO:0007669"/>
    <property type="project" value="InterPro"/>
</dbReference>
<dbReference type="PANTHER" id="PTHR21240">
    <property type="entry name" value="2-AMINO-3-CARBOXYLMUCONATE-6-SEMIALDEHYDE DECARBOXYLASE"/>
    <property type="match status" value="1"/>
</dbReference>
<organism evidence="3 4">
    <name type="scientific">Novosphingobium sediminis</name>
    <dbReference type="NCBI Taxonomy" id="707214"/>
    <lineage>
        <taxon>Bacteria</taxon>
        <taxon>Pseudomonadati</taxon>
        <taxon>Pseudomonadota</taxon>
        <taxon>Alphaproteobacteria</taxon>
        <taxon>Sphingomonadales</taxon>
        <taxon>Sphingomonadaceae</taxon>
        <taxon>Novosphingobium</taxon>
    </lineage>
</organism>
<dbReference type="OrthoDB" id="149172at2"/>
<dbReference type="AlphaFoldDB" id="A0A512AHR9"/>
<reference evidence="3 4" key="1">
    <citation type="submission" date="2019-07" db="EMBL/GenBank/DDBJ databases">
        <title>Whole genome shotgun sequence of Novosphingobium sediminis NBRC 106119.</title>
        <authorList>
            <person name="Hosoyama A."/>
            <person name="Uohara A."/>
            <person name="Ohji S."/>
            <person name="Ichikawa N."/>
        </authorList>
    </citation>
    <scope>NUCLEOTIDE SEQUENCE [LARGE SCALE GENOMIC DNA]</scope>
    <source>
        <strain evidence="3 4">NBRC 106119</strain>
    </source>
</reference>
<dbReference type="Gene3D" id="3.20.20.140">
    <property type="entry name" value="Metal-dependent hydrolases"/>
    <property type="match status" value="1"/>
</dbReference>
<dbReference type="InterPro" id="IPR032466">
    <property type="entry name" value="Metal_Hydrolase"/>
</dbReference>
<dbReference type="GO" id="GO:0016787">
    <property type="term" value="F:hydrolase activity"/>
    <property type="evidence" value="ECO:0007669"/>
    <property type="project" value="InterPro"/>
</dbReference>
<dbReference type="EMBL" id="BJYR01000007">
    <property type="protein sequence ID" value="GEN99245.1"/>
    <property type="molecule type" value="Genomic_DNA"/>
</dbReference>
<dbReference type="PANTHER" id="PTHR21240:SF30">
    <property type="entry name" value="AMIDOHYDROLASE-RELATED DOMAIN-CONTAINING PROTEIN-RELATED"/>
    <property type="match status" value="1"/>
</dbReference>
<protein>
    <recommendedName>
        <fullName evidence="2">Amidohydrolase-related domain-containing protein</fullName>
    </recommendedName>
</protein>
<dbReference type="RefSeq" id="WP_147158598.1">
    <property type="nucleotide sequence ID" value="NZ_BJYR01000007.1"/>
</dbReference>
<dbReference type="InterPro" id="IPR032465">
    <property type="entry name" value="ACMSD"/>
</dbReference>